<dbReference type="InterPro" id="IPR001433">
    <property type="entry name" value="OxRdtase_FAD/NAD-bd"/>
</dbReference>
<dbReference type="InterPro" id="IPR005302">
    <property type="entry name" value="MoCF_Sase_C"/>
</dbReference>
<sequence>MDDRGVGTLRSVNVGLPEDVQWRGRTVHTGIWKSPVDGPTMARRLNLDGDGQGDLGGHGGEMRAVFVYQLDSYRYWQKFLGRDDFVPGQFGENFTVDGLADDEVRVGDRYRIGAALFEVTQPRVTCYRVGIRMDEPRMPSLLVQHHRPGFYFRVLEEGEVRAGDEIIKVADGPEALTVADVDALLYLPGHPRERIEQALRIPALSPGWQGSFRAMLDEPASASGNAGLVAASPPPAWAGFRALRVSAVERESSTIVSLRLADPEGARLPAAQPGQFLTVRLGSGLVRSYSLSGQPGGPDYRISVKLEPHGRAGAYLRTNVRTGDLIDAAAPRGTFVLTPGEGPVLLISGGVGATPVLAMLHALADQKSAREVWWLQAARNRDEQPFAAEAQALLAQLPNSRSYVFYSHPSPPELGNRLTPDRLRDLNLPTDADAYLCGPTSFLADMTAALAGTRVHTEIFGSQAGLTPGIAAQPARPPHPPAGEPGTGPAVSFARSDLSVPWPDDAGSLLDLAEACDVPVRWSCRVGVCHNCESGLLAGAVAYTTEPVDPPAEGNVLICSSRPDGDIVLDL</sequence>
<dbReference type="InterPro" id="IPR005163">
    <property type="entry name" value="Tri_helical_YiiM-like"/>
</dbReference>
<dbReference type="PANTHER" id="PTHR30212:SF2">
    <property type="entry name" value="PROTEIN YIIM"/>
    <property type="match status" value="1"/>
</dbReference>
<dbReference type="InterPro" id="IPR036010">
    <property type="entry name" value="2Fe-2S_ferredoxin-like_sf"/>
</dbReference>
<dbReference type="Gene3D" id="2.40.33.20">
    <property type="entry name" value="PK beta-barrel domain-like"/>
    <property type="match status" value="1"/>
</dbReference>
<dbReference type="Pfam" id="PF00175">
    <property type="entry name" value="NAD_binding_1"/>
    <property type="match status" value="1"/>
</dbReference>
<dbReference type="PROSITE" id="PS51085">
    <property type="entry name" value="2FE2S_FER_2"/>
    <property type="match status" value="1"/>
</dbReference>
<evidence type="ECO:0000259" key="4">
    <source>
        <dbReference type="PROSITE" id="PS51384"/>
    </source>
</evidence>
<comment type="caution">
    <text evidence="5">The sequence shown here is derived from an EMBL/GenBank/DDBJ whole genome shotgun (WGS) entry which is preliminary data.</text>
</comment>
<feature type="domain" description="2Fe-2S ferredoxin-type" evidence="2">
    <location>
        <begin position="489"/>
        <end position="571"/>
    </location>
</feature>
<dbReference type="Gene3D" id="2.40.30.10">
    <property type="entry name" value="Translation factors"/>
    <property type="match status" value="1"/>
</dbReference>
<gene>
    <name evidence="5" type="ORF">OWR29_40135</name>
</gene>
<dbReference type="Gene3D" id="3.40.50.80">
    <property type="entry name" value="Nucleotide-binding domain of ferredoxin-NADP reductase (FNR) module"/>
    <property type="match status" value="1"/>
</dbReference>
<evidence type="ECO:0000313" key="5">
    <source>
        <dbReference type="EMBL" id="MCY1144240.1"/>
    </source>
</evidence>
<feature type="domain" description="MOSC" evidence="3">
    <location>
        <begin position="34"/>
        <end position="169"/>
    </location>
</feature>
<dbReference type="SUPFAM" id="SSF54292">
    <property type="entry name" value="2Fe-2S ferredoxin-like"/>
    <property type="match status" value="1"/>
</dbReference>
<dbReference type="PROSITE" id="PS51340">
    <property type="entry name" value="MOSC"/>
    <property type="match status" value="1"/>
</dbReference>
<organism evidence="5 6">
    <name type="scientific">Paractinoplanes pyxinae</name>
    <dbReference type="NCBI Taxonomy" id="2997416"/>
    <lineage>
        <taxon>Bacteria</taxon>
        <taxon>Bacillati</taxon>
        <taxon>Actinomycetota</taxon>
        <taxon>Actinomycetes</taxon>
        <taxon>Micromonosporales</taxon>
        <taxon>Micromonosporaceae</taxon>
        <taxon>Paractinoplanes</taxon>
    </lineage>
</organism>
<dbReference type="PRINTS" id="PR00409">
    <property type="entry name" value="PHDIOXRDTASE"/>
</dbReference>
<dbReference type="SUPFAM" id="SSF63380">
    <property type="entry name" value="Riboflavin synthase domain-like"/>
    <property type="match status" value="1"/>
</dbReference>
<dbReference type="CDD" id="cd00207">
    <property type="entry name" value="fer2"/>
    <property type="match status" value="1"/>
</dbReference>
<dbReference type="InterPro" id="IPR012675">
    <property type="entry name" value="Beta-grasp_dom_sf"/>
</dbReference>
<dbReference type="PANTHER" id="PTHR30212">
    <property type="entry name" value="PROTEIN YIIM"/>
    <property type="match status" value="1"/>
</dbReference>
<dbReference type="EMBL" id="JAPNTZ010000019">
    <property type="protein sequence ID" value="MCY1144240.1"/>
    <property type="molecule type" value="Genomic_DNA"/>
</dbReference>
<evidence type="ECO:0000259" key="2">
    <source>
        <dbReference type="PROSITE" id="PS51085"/>
    </source>
</evidence>
<name>A0ABT4BF95_9ACTN</name>
<keyword evidence="6" id="KW-1185">Reference proteome</keyword>
<evidence type="ECO:0000313" key="6">
    <source>
        <dbReference type="Proteomes" id="UP001151002"/>
    </source>
</evidence>
<feature type="region of interest" description="Disordered" evidence="1">
    <location>
        <begin position="471"/>
        <end position="494"/>
    </location>
</feature>
<protein>
    <submittedName>
        <fullName evidence="5">MOSC and FAD-binding oxidoreductase domain-containing protein</fullName>
    </submittedName>
</protein>
<evidence type="ECO:0000256" key="1">
    <source>
        <dbReference type="SAM" id="MobiDB-lite"/>
    </source>
</evidence>
<reference evidence="5" key="1">
    <citation type="submission" date="2022-11" db="EMBL/GenBank/DDBJ databases">
        <authorList>
            <person name="Somphong A."/>
            <person name="Phongsopitanun W."/>
        </authorList>
    </citation>
    <scope>NUCLEOTIDE SEQUENCE</scope>
    <source>
        <strain evidence="5">Pm04-4</strain>
    </source>
</reference>
<dbReference type="SUPFAM" id="SSF52343">
    <property type="entry name" value="Ferredoxin reductase-like, C-terminal NADP-linked domain"/>
    <property type="match status" value="1"/>
</dbReference>
<feature type="domain" description="FAD-binding FR-type" evidence="4">
    <location>
        <begin position="238"/>
        <end position="338"/>
    </location>
</feature>
<dbReference type="InterPro" id="IPR001041">
    <property type="entry name" value="2Fe-2S_ferredoxin-type"/>
</dbReference>
<dbReference type="Pfam" id="PF03475">
    <property type="entry name" value="YiiM_3-alpha"/>
    <property type="match status" value="1"/>
</dbReference>
<dbReference type="Pfam" id="PF03473">
    <property type="entry name" value="MOSC"/>
    <property type="match status" value="1"/>
</dbReference>
<dbReference type="InterPro" id="IPR052353">
    <property type="entry name" value="Benzoxazolinone_Detox_Enz"/>
</dbReference>
<dbReference type="PROSITE" id="PS51384">
    <property type="entry name" value="FAD_FR"/>
    <property type="match status" value="1"/>
</dbReference>
<dbReference type="InterPro" id="IPR017938">
    <property type="entry name" value="Riboflavin_synthase-like_b-brl"/>
</dbReference>
<dbReference type="InterPro" id="IPR039261">
    <property type="entry name" value="FNR_nucleotide-bd"/>
</dbReference>
<dbReference type="RefSeq" id="WP_267568810.1">
    <property type="nucleotide sequence ID" value="NZ_JAPNTZ010000019.1"/>
</dbReference>
<dbReference type="CDD" id="cd06184">
    <property type="entry name" value="flavohem_like_fad_nad_binding"/>
    <property type="match status" value="1"/>
</dbReference>
<dbReference type="SUPFAM" id="SSF50800">
    <property type="entry name" value="PK beta-barrel domain-like"/>
    <property type="match status" value="1"/>
</dbReference>
<dbReference type="Proteomes" id="UP001151002">
    <property type="component" value="Unassembled WGS sequence"/>
</dbReference>
<accession>A0ABT4BF95</accession>
<dbReference type="InterPro" id="IPR017927">
    <property type="entry name" value="FAD-bd_FR_type"/>
</dbReference>
<dbReference type="Pfam" id="PF00111">
    <property type="entry name" value="Fer2"/>
    <property type="match status" value="1"/>
</dbReference>
<dbReference type="Gene3D" id="3.10.20.30">
    <property type="match status" value="1"/>
</dbReference>
<proteinExistence type="predicted"/>
<dbReference type="InterPro" id="IPR011037">
    <property type="entry name" value="Pyrv_Knase-like_insert_dom_sf"/>
</dbReference>
<evidence type="ECO:0000259" key="3">
    <source>
        <dbReference type="PROSITE" id="PS51340"/>
    </source>
</evidence>